<dbReference type="PANTHER" id="PTHR40112">
    <property type="entry name" value="H2HPP ISOMERASE"/>
    <property type="match status" value="1"/>
</dbReference>
<dbReference type="RefSeq" id="WP_338448280.1">
    <property type="nucleotide sequence ID" value="NZ_CP137640.1"/>
</dbReference>
<dbReference type="InterPro" id="IPR014710">
    <property type="entry name" value="RmlC-like_jellyroll"/>
</dbReference>
<keyword evidence="3" id="KW-1185">Reference proteome</keyword>
<dbReference type="Proteomes" id="UP001357223">
    <property type="component" value="Chromosome"/>
</dbReference>
<accession>A0ABZ2C738</accession>
<dbReference type="InterPro" id="IPR011051">
    <property type="entry name" value="RmlC_Cupin_sf"/>
</dbReference>
<feature type="domain" description="Cupin type-2" evidence="1">
    <location>
        <begin position="174"/>
        <end position="244"/>
    </location>
</feature>
<proteinExistence type="predicted"/>
<organism evidence="2 3">
    <name type="scientific">Niallia oryzisoli</name>
    <dbReference type="NCBI Taxonomy" id="1737571"/>
    <lineage>
        <taxon>Bacteria</taxon>
        <taxon>Bacillati</taxon>
        <taxon>Bacillota</taxon>
        <taxon>Bacilli</taxon>
        <taxon>Bacillales</taxon>
        <taxon>Bacillaceae</taxon>
        <taxon>Niallia</taxon>
    </lineage>
</organism>
<evidence type="ECO:0000313" key="2">
    <source>
        <dbReference type="EMBL" id="WVX79346.1"/>
    </source>
</evidence>
<feature type="domain" description="Cupin type-2" evidence="1">
    <location>
        <begin position="48"/>
        <end position="114"/>
    </location>
</feature>
<dbReference type="SUPFAM" id="SSF51182">
    <property type="entry name" value="RmlC-like cupins"/>
    <property type="match status" value="1"/>
</dbReference>
<dbReference type="PANTHER" id="PTHR40112:SF1">
    <property type="entry name" value="H2HPP ISOMERASE"/>
    <property type="match status" value="1"/>
</dbReference>
<dbReference type="InterPro" id="IPR013096">
    <property type="entry name" value="Cupin_2"/>
</dbReference>
<protein>
    <submittedName>
        <fullName evidence="2">Cupin domain-containing protein</fullName>
    </submittedName>
</protein>
<dbReference type="EMBL" id="CP137640">
    <property type="protein sequence ID" value="WVX79346.1"/>
    <property type="molecule type" value="Genomic_DNA"/>
</dbReference>
<reference evidence="2 3" key="1">
    <citation type="submission" date="2023-10" db="EMBL/GenBank/DDBJ databases">
        <title>Niallia locisalis sp.nov. isolated from a salt pond sample.</title>
        <authorList>
            <person name="Li X.-J."/>
            <person name="Dong L."/>
        </authorList>
    </citation>
    <scope>NUCLEOTIDE SEQUENCE [LARGE SCALE GENOMIC DNA]</scope>
    <source>
        <strain evidence="2 3">DSM 29761</strain>
    </source>
</reference>
<dbReference type="InterPro" id="IPR052535">
    <property type="entry name" value="Bacilysin_H2HPP_isomerase"/>
</dbReference>
<sequence>MVMKSTSNKKVLAVKAADLSKQTAQSDNLPRVTGVDSPNYWMGRVMGEAGKVSGAHHHGEAETAGYILSGSTRIYYGEGYKEYVDLEKGDFLYVPPFIPHIEETLSETEPVVFITSRTKGNIVVNLDVNDISVFSQKYDDLIVVKANELNTATVQTENIVRQMALDTSNLWKGYEVIAPGKDSGAHHHGEAQSGGYILSGQLRIYFGEDYEEFVDLESGDFFNVPPNVQHIEKNMSDTESVVFVTSRHPGNIVINLKN</sequence>
<dbReference type="Gene3D" id="2.60.120.10">
    <property type="entry name" value="Jelly Rolls"/>
    <property type="match status" value="2"/>
</dbReference>
<name>A0ABZ2C738_9BACI</name>
<gene>
    <name evidence="2" type="ORF">R4Z09_18790</name>
</gene>
<evidence type="ECO:0000259" key="1">
    <source>
        <dbReference type="Pfam" id="PF07883"/>
    </source>
</evidence>
<evidence type="ECO:0000313" key="3">
    <source>
        <dbReference type="Proteomes" id="UP001357223"/>
    </source>
</evidence>
<dbReference type="Pfam" id="PF07883">
    <property type="entry name" value="Cupin_2"/>
    <property type="match status" value="2"/>
</dbReference>